<accession>A0AA39R2E9</accession>
<dbReference type="PANTHER" id="PTHR14440">
    <property type="entry name" value="DNA-DIRECTED RNA POLYMERASE I SUBUNIT RPA49"/>
    <property type="match status" value="1"/>
</dbReference>
<evidence type="ECO:0000256" key="2">
    <source>
        <dbReference type="ARBA" id="ARBA00009430"/>
    </source>
</evidence>
<dbReference type="AlphaFoldDB" id="A0AA39R2E9"/>
<dbReference type="GO" id="GO:0000428">
    <property type="term" value="C:DNA-directed RNA polymerase complex"/>
    <property type="evidence" value="ECO:0007669"/>
    <property type="project" value="UniProtKB-KW"/>
</dbReference>
<keyword evidence="3" id="KW-0240">DNA-directed RNA polymerase</keyword>
<name>A0AA39R2E9_9LECA</name>
<evidence type="ECO:0000313" key="8">
    <source>
        <dbReference type="Proteomes" id="UP001166286"/>
    </source>
</evidence>
<keyword evidence="8" id="KW-1185">Reference proteome</keyword>
<dbReference type="Proteomes" id="UP001166286">
    <property type="component" value="Unassembled WGS sequence"/>
</dbReference>
<dbReference type="InterPro" id="IPR009668">
    <property type="entry name" value="RNA_pol-assoc_fac_A49-like"/>
</dbReference>
<gene>
    <name evidence="7" type="ORF">JMJ35_004606</name>
</gene>
<evidence type="ECO:0000313" key="7">
    <source>
        <dbReference type="EMBL" id="KAK0512589.1"/>
    </source>
</evidence>
<dbReference type="Pfam" id="PF06870">
    <property type="entry name" value="RNA_pol_I_A49"/>
    <property type="match status" value="1"/>
</dbReference>
<feature type="region of interest" description="Disordered" evidence="6">
    <location>
        <begin position="1"/>
        <end position="25"/>
    </location>
</feature>
<dbReference type="GO" id="GO:0003677">
    <property type="term" value="F:DNA binding"/>
    <property type="evidence" value="ECO:0007669"/>
    <property type="project" value="InterPro"/>
</dbReference>
<organism evidence="7 8">
    <name type="scientific">Cladonia borealis</name>
    <dbReference type="NCBI Taxonomy" id="184061"/>
    <lineage>
        <taxon>Eukaryota</taxon>
        <taxon>Fungi</taxon>
        <taxon>Dikarya</taxon>
        <taxon>Ascomycota</taxon>
        <taxon>Pezizomycotina</taxon>
        <taxon>Lecanoromycetes</taxon>
        <taxon>OSLEUM clade</taxon>
        <taxon>Lecanoromycetidae</taxon>
        <taxon>Lecanorales</taxon>
        <taxon>Lecanorineae</taxon>
        <taxon>Cladoniaceae</taxon>
        <taxon>Cladonia</taxon>
    </lineage>
</organism>
<comment type="subcellular location">
    <subcellularLocation>
        <location evidence="1">Nucleus</location>
        <location evidence="1">Nucleolus</location>
    </subcellularLocation>
</comment>
<evidence type="ECO:0000256" key="6">
    <source>
        <dbReference type="SAM" id="MobiDB-lite"/>
    </source>
</evidence>
<protein>
    <submittedName>
        <fullName evidence="7">Uncharacterized protein</fullName>
    </submittedName>
</protein>
<dbReference type="EMBL" id="JAFEKC020000009">
    <property type="protein sequence ID" value="KAK0512589.1"/>
    <property type="molecule type" value="Genomic_DNA"/>
</dbReference>
<evidence type="ECO:0000256" key="4">
    <source>
        <dbReference type="ARBA" id="ARBA00023163"/>
    </source>
</evidence>
<sequence length="452" mass="49835">MSEKKRKRHSELSADRPNKKLAQESRSKAINVSLLENGDEWSPVLASTPGLHLPPKISLKPYTKTRPDASRQSVPGPELLLHSSAHPKLDWTAREETSNGVESHLKHYIGIYDPEKGKLQLVEAKKLVVRSTLRSADVSTNNEAQNAANGASNYLSARNSLGLAFGTKKSQKAIRSLTANAIQASPSKSNSKNQSNSTLDPLASAVVSSMAASTSSMPTREEMQAEIDEAKPRPKPHLDAEIPAEVYPVEELVGGVNVLQAVGVKEWIDKVKAGQDVQTKSMFVARRLKGTVESGDVKKLKTLRYLLLLVEWYKSLKPGTKQGRKIPKLEAVPDLVAGWGSDIVNGIAKRFTEGGVVNKWCYDNLITHILALTLVLDNFVTDSHDIREDLKLETKDVPKYYQELGCTVALPTETERGAMNLKKAEAITHRLAKLRLPLVFPKMRVPAARKRR</sequence>
<proteinExistence type="inferred from homology"/>
<evidence type="ECO:0000256" key="3">
    <source>
        <dbReference type="ARBA" id="ARBA00022478"/>
    </source>
</evidence>
<feature type="region of interest" description="Disordered" evidence="6">
    <location>
        <begin position="210"/>
        <end position="237"/>
    </location>
</feature>
<keyword evidence="4" id="KW-0804">Transcription</keyword>
<feature type="compositionally biased region" description="Basic and acidic residues" evidence="6">
    <location>
        <begin position="10"/>
        <end position="25"/>
    </location>
</feature>
<feature type="compositionally biased region" description="Basic and acidic residues" evidence="6">
    <location>
        <begin position="219"/>
        <end position="237"/>
    </location>
</feature>
<evidence type="ECO:0000256" key="1">
    <source>
        <dbReference type="ARBA" id="ARBA00004604"/>
    </source>
</evidence>
<evidence type="ECO:0000256" key="5">
    <source>
        <dbReference type="ARBA" id="ARBA00023242"/>
    </source>
</evidence>
<reference evidence="7" key="1">
    <citation type="submission" date="2023-03" db="EMBL/GenBank/DDBJ databases">
        <title>Complete genome of Cladonia borealis.</title>
        <authorList>
            <person name="Park H."/>
        </authorList>
    </citation>
    <scope>NUCLEOTIDE SEQUENCE</scope>
    <source>
        <strain evidence="7">ANT050790</strain>
    </source>
</reference>
<keyword evidence="5" id="KW-0539">Nucleus</keyword>
<comment type="similarity">
    <text evidence="2">Belongs to the eukaryotic RPA49/POLR1E RNA polymerase subunit family.</text>
</comment>
<dbReference type="GO" id="GO:0006351">
    <property type="term" value="P:DNA-templated transcription"/>
    <property type="evidence" value="ECO:0007669"/>
    <property type="project" value="InterPro"/>
</dbReference>
<comment type="caution">
    <text evidence="7">The sequence shown here is derived from an EMBL/GenBank/DDBJ whole genome shotgun (WGS) entry which is preliminary data.</text>
</comment>
<dbReference type="GO" id="GO:0005730">
    <property type="term" value="C:nucleolus"/>
    <property type="evidence" value="ECO:0007669"/>
    <property type="project" value="UniProtKB-SubCell"/>
</dbReference>
<feature type="region of interest" description="Disordered" evidence="6">
    <location>
        <begin position="46"/>
        <end position="81"/>
    </location>
</feature>